<reference evidence="1" key="1">
    <citation type="submission" date="2020-03" db="EMBL/GenBank/DDBJ databases">
        <title>The deep terrestrial virosphere.</title>
        <authorList>
            <person name="Holmfeldt K."/>
            <person name="Nilsson E."/>
            <person name="Simone D."/>
            <person name="Lopez-Fernandez M."/>
            <person name="Wu X."/>
            <person name="de Brujin I."/>
            <person name="Lundin D."/>
            <person name="Andersson A."/>
            <person name="Bertilsson S."/>
            <person name="Dopson M."/>
        </authorList>
    </citation>
    <scope>NUCLEOTIDE SEQUENCE</scope>
    <source>
        <strain evidence="1">TM448A03460</strain>
    </source>
</reference>
<dbReference type="AlphaFoldDB" id="A0A6H1ZZK6"/>
<sequence length="65" mass="7600">MKWIIVGFKHPDQKKSIIYKQNISSETLLKSIEEGIDLGCNIFSTRGFKEEEKYTDIGWLFMEGK</sequence>
<gene>
    <name evidence="1" type="ORF">TM448A03460_0010</name>
</gene>
<accession>A0A6H1ZZK6</accession>
<protein>
    <submittedName>
        <fullName evidence="1">Uncharacterized protein</fullName>
    </submittedName>
</protein>
<proteinExistence type="predicted"/>
<evidence type="ECO:0000313" key="1">
    <source>
        <dbReference type="EMBL" id="QJA53366.1"/>
    </source>
</evidence>
<organism evidence="1">
    <name type="scientific">viral metagenome</name>
    <dbReference type="NCBI Taxonomy" id="1070528"/>
    <lineage>
        <taxon>unclassified sequences</taxon>
        <taxon>metagenomes</taxon>
        <taxon>organismal metagenomes</taxon>
    </lineage>
</organism>
<dbReference type="EMBL" id="MT144416">
    <property type="protein sequence ID" value="QJA53366.1"/>
    <property type="molecule type" value="Genomic_DNA"/>
</dbReference>
<name>A0A6H1ZZK6_9ZZZZ</name>